<dbReference type="GO" id="GO:0016853">
    <property type="term" value="F:isomerase activity"/>
    <property type="evidence" value="ECO:0007669"/>
    <property type="project" value="UniProtKB-KW"/>
</dbReference>
<protein>
    <submittedName>
        <fullName evidence="2">Sugar phosphate isomerase/epimerase</fullName>
    </submittedName>
</protein>
<keyword evidence="2" id="KW-0413">Isomerase</keyword>
<dbReference type="Pfam" id="PF01261">
    <property type="entry name" value="AP_endonuc_2"/>
    <property type="match status" value="1"/>
</dbReference>
<dbReference type="RefSeq" id="WP_216326678.1">
    <property type="nucleotide sequence ID" value="NZ_JAHKRT010000008.1"/>
</dbReference>
<dbReference type="EMBL" id="JAHKRT010000008">
    <property type="protein sequence ID" value="MBU3079142.1"/>
    <property type="molecule type" value="Genomic_DNA"/>
</dbReference>
<organism evidence="2 3">
    <name type="scientific">Sphingomonas quercus</name>
    <dbReference type="NCBI Taxonomy" id="2842451"/>
    <lineage>
        <taxon>Bacteria</taxon>
        <taxon>Pseudomonadati</taxon>
        <taxon>Pseudomonadota</taxon>
        <taxon>Alphaproteobacteria</taxon>
        <taxon>Sphingomonadales</taxon>
        <taxon>Sphingomonadaceae</taxon>
        <taxon>Sphingomonas</taxon>
    </lineage>
</organism>
<dbReference type="InterPro" id="IPR013022">
    <property type="entry name" value="Xyl_isomerase-like_TIM-brl"/>
</dbReference>
<dbReference type="InterPro" id="IPR050312">
    <property type="entry name" value="IolE/XylAMocC-like"/>
</dbReference>
<gene>
    <name evidence="2" type="ORF">KOF26_14880</name>
</gene>
<feature type="domain" description="Xylose isomerase-like TIM barrel" evidence="1">
    <location>
        <begin position="66"/>
        <end position="273"/>
    </location>
</feature>
<sequence>MSTRREFLGGAITFAAIATSYQRAVAQGTLPPKSPCGIATTAMGAHLRGLEGVKAGLRDNPVAYLDYCRSLGAGGVQHAVSTMLPEFRKRLDELEMYYEGEARPPATLDGDFAEFEAQIKIAKDLGASVVRTVSRPLPNSSGRRYDSFTSVQQFDEWLERSNAIIMKCLPIAEKYKIAIALENHKDRKVEQHVAFLKKASSEYLGSLIDPGNNMAFMEEAAYTVAQLAPYVKATSLKDMGVAPYEQGFLLAEVPFGTGINDQVKLFQMMRKHNPKVNPTTELITRDPLKVAVLTDDYYRSFPEKKAVRDKWMAMVRAKQTRLPILSTQSRAAQFQAEEDNNRQVFQWGVTHLRNV</sequence>
<accession>A0ABS6BLE7</accession>
<evidence type="ECO:0000313" key="2">
    <source>
        <dbReference type="EMBL" id="MBU3079142.1"/>
    </source>
</evidence>
<dbReference type="PANTHER" id="PTHR12110">
    <property type="entry name" value="HYDROXYPYRUVATE ISOMERASE"/>
    <property type="match status" value="1"/>
</dbReference>
<proteinExistence type="predicted"/>
<reference evidence="2 3" key="1">
    <citation type="submission" date="2021-06" db="EMBL/GenBank/DDBJ databases">
        <title>Sphingomonas sp. XMGL2, whole genome shotgun sequencing project.</title>
        <authorList>
            <person name="Zhao G."/>
            <person name="Shen L."/>
        </authorList>
    </citation>
    <scope>NUCLEOTIDE SEQUENCE [LARGE SCALE GENOMIC DNA]</scope>
    <source>
        <strain evidence="2 3">XMGL2</strain>
    </source>
</reference>
<dbReference type="PANTHER" id="PTHR12110:SF53">
    <property type="entry name" value="BLR5974 PROTEIN"/>
    <property type="match status" value="1"/>
</dbReference>
<comment type="caution">
    <text evidence="2">The sequence shown here is derived from an EMBL/GenBank/DDBJ whole genome shotgun (WGS) entry which is preliminary data.</text>
</comment>
<dbReference type="Proteomes" id="UP000776276">
    <property type="component" value="Unassembled WGS sequence"/>
</dbReference>
<name>A0ABS6BLE7_9SPHN</name>
<evidence type="ECO:0000259" key="1">
    <source>
        <dbReference type="Pfam" id="PF01261"/>
    </source>
</evidence>
<keyword evidence="3" id="KW-1185">Reference proteome</keyword>
<evidence type="ECO:0000313" key="3">
    <source>
        <dbReference type="Proteomes" id="UP000776276"/>
    </source>
</evidence>